<dbReference type="GO" id="GO:0005524">
    <property type="term" value="F:ATP binding"/>
    <property type="evidence" value="ECO:0007669"/>
    <property type="project" value="InterPro"/>
</dbReference>
<evidence type="ECO:0000256" key="1">
    <source>
        <dbReference type="ARBA" id="ARBA00008239"/>
    </source>
</evidence>
<dbReference type="GO" id="GO:0140662">
    <property type="term" value="F:ATP-dependent protein folding chaperone"/>
    <property type="evidence" value="ECO:0007669"/>
    <property type="project" value="InterPro"/>
</dbReference>
<dbReference type="EMBL" id="JACHLN010000001">
    <property type="protein sequence ID" value="MBB4836994.1"/>
    <property type="molecule type" value="Genomic_DNA"/>
</dbReference>
<dbReference type="SUPFAM" id="SSF110942">
    <property type="entry name" value="HSP90 C-terminal domain"/>
    <property type="match status" value="1"/>
</dbReference>
<dbReference type="Gene3D" id="1.20.120.790">
    <property type="entry name" value="Heat shock protein 90, C-terminal domain"/>
    <property type="match status" value="1"/>
</dbReference>
<reference evidence="3 4" key="1">
    <citation type="submission" date="2020-08" db="EMBL/GenBank/DDBJ databases">
        <title>Functional genomics of gut bacteria from endangered species of beetles.</title>
        <authorList>
            <person name="Carlos-Shanley C."/>
        </authorList>
    </citation>
    <scope>NUCLEOTIDE SEQUENCE [LARGE SCALE GENOMIC DNA]</scope>
    <source>
        <strain evidence="3 4">S00224</strain>
    </source>
</reference>
<keyword evidence="4" id="KW-1185">Reference proteome</keyword>
<dbReference type="AlphaFoldDB" id="A0A7W7JXD8"/>
<evidence type="ECO:0000256" key="2">
    <source>
        <dbReference type="ARBA" id="ARBA00023186"/>
    </source>
</evidence>
<evidence type="ECO:0000313" key="3">
    <source>
        <dbReference type="EMBL" id="MBB4836994.1"/>
    </source>
</evidence>
<protein>
    <submittedName>
        <fullName evidence="3">HSP90 family molecular chaperone</fullName>
    </submittedName>
</protein>
<comment type="similarity">
    <text evidence="1">Belongs to the heat shock protein 90 family.</text>
</comment>
<dbReference type="InterPro" id="IPR037196">
    <property type="entry name" value="HSP90_C"/>
</dbReference>
<dbReference type="Proteomes" id="UP000575241">
    <property type="component" value="Unassembled WGS sequence"/>
</dbReference>
<dbReference type="Pfam" id="PF00183">
    <property type="entry name" value="HSP90"/>
    <property type="match status" value="1"/>
</dbReference>
<dbReference type="GO" id="GO:0016887">
    <property type="term" value="F:ATP hydrolysis activity"/>
    <property type="evidence" value="ECO:0007669"/>
    <property type="project" value="InterPro"/>
</dbReference>
<accession>A0A7W7JXD8</accession>
<gene>
    <name evidence="3" type="ORF">HNP52_000045</name>
</gene>
<keyword evidence="2" id="KW-0143">Chaperone</keyword>
<dbReference type="InterPro" id="IPR001404">
    <property type="entry name" value="Hsp90_fam"/>
</dbReference>
<proteinExistence type="inferred from homology"/>
<sequence length="67" mass="7251">MAKPVLEVNPRHALVEKLSALGGGDEAVRADATHLLFDEARIADGELPVDPRAFSARLMRLMERGIG</sequence>
<dbReference type="RefSeq" id="WP_184160819.1">
    <property type="nucleotide sequence ID" value="NZ_JACHLN010000001.1"/>
</dbReference>
<evidence type="ECO:0000313" key="4">
    <source>
        <dbReference type="Proteomes" id="UP000575241"/>
    </source>
</evidence>
<comment type="caution">
    <text evidence="3">The sequence shown here is derived from an EMBL/GenBank/DDBJ whole genome shotgun (WGS) entry which is preliminary data.</text>
</comment>
<name>A0A7W7JXD8_9SPHN</name>
<dbReference type="GO" id="GO:0051082">
    <property type="term" value="F:unfolded protein binding"/>
    <property type="evidence" value="ECO:0007669"/>
    <property type="project" value="InterPro"/>
</dbReference>
<organism evidence="3 4">
    <name type="scientific">Sphingomonas kyeonggiensis</name>
    <dbReference type="NCBI Taxonomy" id="1268553"/>
    <lineage>
        <taxon>Bacteria</taxon>
        <taxon>Pseudomonadati</taxon>
        <taxon>Pseudomonadota</taxon>
        <taxon>Alphaproteobacteria</taxon>
        <taxon>Sphingomonadales</taxon>
        <taxon>Sphingomonadaceae</taxon>
        <taxon>Sphingomonas</taxon>
    </lineage>
</organism>